<evidence type="ECO:0000313" key="7">
    <source>
        <dbReference type="Proteomes" id="UP000191686"/>
    </source>
</evidence>
<dbReference type="InterPro" id="IPR050389">
    <property type="entry name" value="LysR-type_TF"/>
</dbReference>
<protein>
    <submittedName>
        <fullName evidence="6">LysR family transcriptional regulator</fullName>
    </submittedName>
</protein>
<dbReference type="SUPFAM" id="SSF46785">
    <property type="entry name" value="Winged helix' DNA-binding domain"/>
    <property type="match status" value="1"/>
</dbReference>
<evidence type="ECO:0000256" key="2">
    <source>
        <dbReference type="ARBA" id="ARBA00023015"/>
    </source>
</evidence>
<dbReference type="InterPro" id="IPR005119">
    <property type="entry name" value="LysR_subst-bd"/>
</dbReference>
<dbReference type="RefSeq" id="WP_080322546.1">
    <property type="nucleotide sequence ID" value="NZ_CAJPCV010000017.1"/>
</dbReference>
<comment type="similarity">
    <text evidence="1">Belongs to the LysR transcriptional regulatory family.</text>
</comment>
<keyword evidence="2" id="KW-0805">Transcription regulation</keyword>
<keyword evidence="3" id="KW-0238">DNA-binding</keyword>
<reference evidence="6 7" key="2">
    <citation type="journal article" date="2017" name="Front. Microbiol.">
        <title>Genomics Reveals a Unique Clone of Burkholderia cenocepacia Harboring an Actively Excising Novel Genomic Island.</title>
        <authorList>
            <person name="Patil P.P."/>
            <person name="Mali S."/>
            <person name="Midha S."/>
            <person name="Gautam V."/>
            <person name="Dash L."/>
            <person name="Kumar S."/>
            <person name="Shastri J."/>
            <person name="Singhal L."/>
            <person name="Patil P.B."/>
        </authorList>
    </citation>
    <scope>NUCLEOTIDE SEQUENCE [LARGE SCALE GENOMIC DNA]</scope>
    <source>
        <strain evidence="6 7">BC-19</strain>
    </source>
</reference>
<evidence type="ECO:0000259" key="5">
    <source>
        <dbReference type="PROSITE" id="PS50931"/>
    </source>
</evidence>
<keyword evidence="4" id="KW-0804">Transcription</keyword>
<dbReference type="PROSITE" id="PS50931">
    <property type="entry name" value="HTH_LYSR"/>
    <property type="match status" value="1"/>
</dbReference>
<evidence type="ECO:0000256" key="1">
    <source>
        <dbReference type="ARBA" id="ARBA00009437"/>
    </source>
</evidence>
<dbReference type="PANTHER" id="PTHR30118:SF15">
    <property type="entry name" value="TRANSCRIPTIONAL REGULATORY PROTEIN"/>
    <property type="match status" value="1"/>
</dbReference>
<proteinExistence type="inferred from homology"/>
<evidence type="ECO:0000313" key="6">
    <source>
        <dbReference type="EMBL" id="MCW3709830.1"/>
    </source>
</evidence>
<dbReference type="Gene3D" id="3.40.190.10">
    <property type="entry name" value="Periplasmic binding protein-like II"/>
    <property type="match status" value="2"/>
</dbReference>
<evidence type="ECO:0000256" key="3">
    <source>
        <dbReference type="ARBA" id="ARBA00023125"/>
    </source>
</evidence>
<accession>A0ABD4U5N3</accession>
<dbReference type="Pfam" id="PF00126">
    <property type="entry name" value="HTH_1"/>
    <property type="match status" value="1"/>
</dbReference>
<dbReference type="CDD" id="cd08459">
    <property type="entry name" value="PBP2_DntR_NahR_LinR_like"/>
    <property type="match status" value="1"/>
</dbReference>
<dbReference type="Proteomes" id="UP000191686">
    <property type="component" value="Unassembled WGS sequence"/>
</dbReference>
<dbReference type="InterPro" id="IPR036390">
    <property type="entry name" value="WH_DNA-bd_sf"/>
</dbReference>
<dbReference type="Gene3D" id="1.10.10.10">
    <property type="entry name" value="Winged helix-like DNA-binding domain superfamily/Winged helix DNA-binding domain"/>
    <property type="match status" value="1"/>
</dbReference>
<dbReference type="PRINTS" id="PR00039">
    <property type="entry name" value="HTHLYSR"/>
</dbReference>
<dbReference type="SUPFAM" id="SSF53850">
    <property type="entry name" value="Periplasmic binding protein-like II"/>
    <property type="match status" value="1"/>
</dbReference>
<dbReference type="Pfam" id="PF03466">
    <property type="entry name" value="LysR_substrate"/>
    <property type="match status" value="1"/>
</dbReference>
<dbReference type="AlphaFoldDB" id="A0ABD4U5N3"/>
<comment type="caution">
    <text evidence="6">The sequence shown here is derived from an EMBL/GenBank/DDBJ whole genome shotgun (WGS) entry which is preliminary data.</text>
</comment>
<sequence length="341" mass="37774">MQGSPGHVATLRSVIACINNISIIYIMKMAHDDDFDLNLLMVLDALLREQHLTRAASELGLSQSGMSHALARLREFYDDPLFIRSANGMQPTARALELAAPVASALGTIRHQVLSRAHFDPKTANRTFTLCLTDLGEIAFLPELMSHFQREAPNCTLRSIHVPSAELAQTLESGAADLAIGARSNVSDQLYQQLLFTQPFVTLASTRNTRVSGDTLTLDLFTHSQHIAVDLGDPLHEAFDQVIEAAGIERRIFLRTPHFLSVPLLLERNPCMLATVPRALGVLFSRYGNVKVFAPPVTLPEMALRQYWHIRYHRDAANLWLRGTIKELYGGNGQYVGELAG</sequence>
<name>A0ABD4U5N3_9BURK</name>
<feature type="domain" description="HTH lysR-type" evidence="5">
    <location>
        <begin position="35"/>
        <end position="92"/>
    </location>
</feature>
<dbReference type="PANTHER" id="PTHR30118">
    <property type="entry name" value="HTH-TYPE TRANSCRIPTIONAL REGULATOR LEUO-RELATED"/>
    <property type="match status" value="1"/>
</dbReference>
<dbReference type="InterPro" id="IPR036388">
    <property type="entry name" value="WH-like_DNA-bd_sf"/>
</dbReference>
<dbReference type="EMBL" id="JYMX02000001">
    <property type="protein sequence ID" value="MCW3709830.1"/>
    <property type="molecule type" value="Genomic_DNA"/>
</dbReference>
<dbReference type="InterPro" id="IPR000847">
    <property type="entry name" value="LysR_HTH_N"/>
</dbReference>
<reference evidence="6 7" key="1">
    <citation type="journal article" date="2017" name="Front. Microbiol.">
        <title>Genomics reveals a unique clone of Burkholderia cenocepacia harbouring an actively excising novel genomic island.</title>
        <authorList>
            <person name="Patil P."/>
            <person name="Mali S."/>
            <person name="Midha S."/>
            <person name="Gautam V."/>
            <person name="Dash L."/>
            <person name="Kumar S."/>
            <person name="Shastri J."/>
            <person name="Singhal L."/>
            <person name="Patil P.B."/>
        </authorList>
    </citation>
    <scope>NUCLEOTIDE SEQUENCE [LARGE SCALE GENOMIC DNA]</scope>
    <source>
        <strain evidence="6 7">BC-19</strain>
    </source>
</reference>
<organism evidence="6 7">
    <name type="scientific">Burkholderia cenocepacia</name>
    <dbReference type="NCBI Taxonomy" id="95486"/>
    <lineage>
        <taxon>Bacteria</taxon>
        <taxon>Pseudomonadati</taxon>
        <taxon>Pseudomonadota</taxon>
        <taxon>Betaproteobacteria</taxon>
        <taxon>Burkholderiales</taxon>
        <taxon>Burkholderiaceae</taxon>
        <taxon>Burkholderia</taxon>
        <taxon>Burkholderia cepacia complex</taxon>
    </lineage>
</organism>
<gene>
    <name evidence="6" type="ORF">UE95_000910</name>
</gene>
<dbReference type="GO" id="GO:0003677">
    <property type="term" value="F:DNA binding"/>
    <property type="evidence" value="ECO:0007669"/>
    <property type="project" value="UniProtKB-KW"/>
</dbReference>
<evidence type="ECO:0000256" key="4">
    <source>
        <dbReference type="ARBA" id="ARBA00023163"/>
    </source>
</evidence>